<keyword evidence="1" id="KW-0479">Metal-binding</keyword>
<protein>
    <submittedName>
        <fullName evidence="6">Metallophosphoesterase</fullName>
    </submittedName>
</protein>
<dbReference type="Pfam" id="PF00149">
    <property type="entry name" value="Metallophos"/>
    <property type="match status" value="1"/>
</dbReference>
<accession>A0ABU4RQ98</accession>
<gene>
    <name evidence="6" type="ORF">SCD90_13115</name>
</gene>
<dbReference type="EMBL" id="JAXAFJ010000008">
    <property type="protein sequence ID" value="MDX6807007.1"/>
    <property type="molecule type" value="Genomic_DNA"/>
</dbReference>
<proteinExistence type="inferred from homology"/>
<reference evidence="6 7" key="1">
    <citation type="submission" date="2023-11" db="EMBL/GenBank/DDBJ databases">
        <authorList>
            <person name="Bao R."/>
        </authorList>
    </citation>
    <scope>NUCLEOTIDE SEQUENCE [LARGE SCALE GENOMIC DNA]</scope>
    <source>
        <strain evidence="6 7">PJ23</strain>
    </source>
</reference>
<dbReference type="InterPro" id="IPR029052">
    <property type="entry name" value="Metallo-depent_PP-like"/>
</dbReference>
<dbReference type="Proteomes" id="UP001274321">
    <property type="component" value="Unassembled WGS sequence"/>
</dbReference>
<evidence type="ECO:0000313" key="7">
    <source>
        <dbReference type="Proteomes" id="UP001274321"/>
    </source>
</evidence>
<dbReference type="RefSeq" id="WP_319845131.1">
    <property type="nucleotide sequence ID" value="NZ_JAXAFJ010000008.1"/>
</dbReference>
<keyword evidence="2" id="KW-0378">Hydrolase</keyword>
<name>A0ABU4RQ98_9HYPH</name>
<sequence length="318" mass="34940">MFTLAHLSDPHLGPLPRPRFSELFSKRLLGYTNWRVRRRGRHDMTCLAALTQDLLAQNCDHIAVTGDLAVIGLDAEFTPARAFLEKLGSPEHVSAIPGNHDAYVSGTADHPQLHWAEYMAGDSQRTEGSPFFPYVRRRGKVALIGLSSAVPTGFHSAEGRLGKEQCYRLTEILKELDGEGMFRVVMIHHPPSGTGEVFRRLTDARRIKRALLRAGAELVLHGHNHRNEFIHLLGRSGPVPVIGVPSASIGPTNESTPGAYNIYRIDGEKGAWTCEMVQRGYAHGDLDIRERSRTVLWGAGAGQTIAHPGLTVEPATAE</sequence>
<comment type="similarity">
    <text evidence="4">Belongs to the cyclic nucleotide phosphodiesterase class-III family.</text>
</comment>
<dbReference type="InterPro" id="IPR004843">
    <property type="entry name" value="Calcineurin-like_PHP"/>
</dbReference>
<evidence type="ECO:0000259" key="5">
    <source>
        <dbReference type="Pfam" id="PF00149"/>
    </source>
</evidence>
<evidence type="ECO:0000256" key="4">
    <source>
        <dbReference type="ARBA" id="ARBA00025742"/>
    </source>
</evidence>
<organism evidence="6 7">
    <name type="scientific">Terrihabitans rhizophilus</name>
    <dbReference type="NCBI Taxonomy" id="3092662"/>
    <lineage>
        <taxon>Bacteria</taxon>
        <taxon>Pseudomonadati</taxon>
        <taxon>Pseudomonadota</taxon>
        <taxon>Alphaproteobacteria</taxon>
        <taxon>Hyphomicrobiales</taxon>
        <taxon>Terrihabitans</taxon>
    </lineage>
</organism>
<feature type="domain" description="Calcineurin-like phosphoesterase" evidence="5">
    <location>
        <begin position="3"/>
        <end position="226"/>
    </location>
</feature>
<dbReference type="Gene3D" id="3.60.21.10">
    <property type="match status" value="1"/>
</dbReference>
<comment type="caution">
    <text evidence="6">The sequence shown here is derived from an EMBL/GenBank/DDBJ whole genome shotgun (WGS) entry which is preliminary data.</text>
</comment>
<evidence type="ECO:0000256" key="3">
    <source>
        <dbReference type="ARBA" id="ARBA00023004"/>
    </source>
</evidence>
<evidence type="ECO:0000313" key="6">
    <source>
        <dbReference type="EMBL" id="MDX6807007.1"/>
    </source>
</evidence>
<dbReference type="PANTHER" id="PTHR42988:SF2">
    <property type="entry name" value="CYCLIC NUCLEOTIDE PHOSPHODIESTERASE CBUA0032-RELATED"/>
    <property type="match status" value="1"/>
</dbReference>
<dbReference type="PANTHER" id="PTHR42988">
    <property type="entry name" value="PHOSPHOHYDROLASE"/>
    <property type="match status" value="1"/>
</dbReference>
<dbReference type="SUPFAM" id="SSF56300">
    <property type="entry name" value="Metallo-dependent phosphatases"/>
    <property type="match status" value="1"/>
</dbReference>
<keyword evidence="7" id="KW-1185">Reference proteome</keyword>
<keyword evidence="3" id="KW-0408">Iron</keyword>
<dbReference type="InterPro" id="IPR050884">
    <property type="entry name" value="CNP_phosphodiesterase-III"/>
</dbReference>
<evidence type="ECO:0000256" key="2">
    <source>
        <dbReference type="ARBA" id="ARBA00022801"/>
    </source>
</evidence>
<evidence type="ECO:0000256" key="1">
    <source>
        <dbReference type="ARBA" id="ARBA00022723"/>
    </source>
</evidence>